<reference evidence="2 3" key="1">
    <citation type="submission" date="2020-04" db="EMBL/GenBank/DDBJ databases">
        <title>CFH 90308 Microbacterium sp.</title>
        <authorList>
            <person name="Nie G."/>
            <person name="Ming H."/>
            <person name="Xia T."/>
        </authorList>
    </citation>
    <scope>NUCLEOTIDE SEQUENCE [LARGE SCALE GENOMIC DNA]</scope>
    <source>
        <strain evidence="2 3">CFH 90308</strain>
    </source>
</reference>
<dbReference type="InterPro" id="IPR050765">
    <property type="entry name" value="Riboflavin_Biosynth_HTPR"/>
</dbReference>
<dbReference type="EMBL" id="JABACI010000002">
    <property type="protein sequence ID" value="NLP83652.1"/>
    <property type="molecule type" value="Genomic_DNA"/>
</dbReference>
<dbReference type="PANTHER" id="PTHR38011">
    <property type="entry name" value="DIHYDROFOLATE REDUCTASE FAMILY PROTEIN (AFU_ORTHOLOGUE AFUA_8G06820)"/>
    <property type="match status" value="1"/>
</dbReference>
<proteinExistence type="predicted"/>
<dbReference type="RefSeq" id="WP_168912170.1">
    <property type="nucleotide sequence ID" value="NZ_JABACI010000002.1"/>
</dbReference>
<dbReference type="Gene3D" id="3.40.430.10">
    <property type="entry name" value="Dihydrofolate Reductase, subunit A"/>
    <property type="match status" value="1"/>
</dbReference>
<protein>
    <submittedName>
        <fullName evidence="2">Dihydrofolate reductase family protein</fullName>
    </submittedName>
</protein>
<dbReference type="Pfam" id="PF01872">
    <property type="entry name" value="RibD_C"/>
    <property type="match status" value="1"/>
</dbReference>
<evidence type="ECO:0000259" key="1">
    <source>
        <dbReference type="Pfam" id="PF01872"/>
    </source>
</evidence>
<organism evidence="2 3">
    <name type="scientific">Microbacterium salsuginis</name>
    <dbReference type="NCBI Taxonomy" id="2722803"/>
    <lineage>
        <taxon>Bacteria</taxon>
        <taxon>Bacillati</taxon>
        <taxon>Actinomycetota</taxon>
        <taxon>Actinomycetes</taxon>
        <taxon>Micrococcales</taxon>
        <taxon>Microbacteriaceae</taxon>
        <taxon>Microbacterium</taxon>
    </lineage>
</organism>
<evidence type="ECO:0000313" key="3">
    <source>
        <dbReference type="Proteomes" id="UP001429745"/>
    </source>
</evidence>
<dbReference type="InterPro" id="IPR024072">
    <property type="entry name" value="DHFR-like_dom_sf"/>
</dbReference>
<dbReference type="SUPFAM" id="SSF53597">
    <property type="entry name" value="Dihydrofolate reductase-like"/>
    <property type="match status" value="1"/>
</dbReference>
<sequence length="222" mass="24213">MLLSVNTFVSLDSVMQGPGAPDEDISDGFDRGGWLVPLVTEESDEIVNSWFRKAEAILIGRRTFQMMRAYWSQVTNPDDLVATALNTWPKYVVSQTLSDDDAAWGPTTVVRGDVVDNVRRLKEGSRSAGELQVHGSWRLARTLHDAGLVDIVRILQFPLVVGSGKRLFPEDAAPAGYTVDSSESRVLPNGTVALTLRTSNVGQVDAGSYLVHDGQRIEGAEN</sequence>
<gene>
    <name evidence="2" type="ORF">HF576_07325</name>
</gene>
<evidence type="ECO:0000313" key="2">
    <source>
        <dbReference type="EMBL" id="NLP83652.1"/>
    </source>
</evidence>
<dbReference type="PANTHER" id="PTHR38011:SF2">
    <property type="entry name" value="BIFUNCTIONAL DEAMINASE-REDUCTASE DOMAIN PROTEIN"/>
    <property type="match status" value="1"/>
</dbReference>
<dbReference type="InterPro" id="IPR002734">
    <property type="entry name" value="RibDG_C"/>
</dbReference>
<feature type="domain" description="Bacterial bifunctional deaminase-reductase C-terminal" evidence="1">
    <location>
        <begin position="4"/>
        <end position="191"/>
    </location>
</feature>
<name>A0ABX1K9J1_9MICO</name>
<keyword evidence="3" id="KW-1185">Reference proteome</keyword>
<comment type="caution">
    <text evidence="2">The sequence shown here is derived from an EMBL/GenBank/DDBJ whole genome shotgun (WGS) entry which is preliminary data.</text>
</comment>
<dbReference type="Proteomes" id="UP001429745">
    <property type="component" value="Unassembled WGS sequence"/>
</dbReference>
<accession>A0ABX1K9J1</accession>